<name>A0A0V1FYK6_TRIPS</name>
<dbReference type="Proteomes" id="UP000054995">
    <property type="component" value="Unassembled WGS sequence"/>
</dbReference>
<proteinExistence type="predicted"/>
<dbReference type="EMBL" id="JYDT01000016">
    <property type="protein sequence ID" value="KRY91085.1"/>
    <property type="molecule type" value="Genomic_DNA"/>
</dbReference>
<protein>
    <submittedName>
        <fullName evidence="1">Uncharacterized protein</fullName>
    </submittedName>
</protein>
<evidence type="ECO:0000313" key="1">
    <source>
        <dbReference type="EMBL" id="KRY91085.1"/>
    </source>
</evidence>
<dbReference type="AlphaFoldDB" id="A0A0V1FYK6"/>
<accession>A0A0V1FYK6</accession>
<sequence>MPFGLCNAPGTEEERLFRLKEVFQRKRPVYLRHVITSAGIGTYPQKTAASKGGQTIPGSDVLLPLSSYILRHIVDT</sequence>
<keyword evidence="2" id="KW-1185">Reference proteome</keyword>
<organism evidence="1 2">
    <name type="scientific">Trichinella pseudospiralis</name>
    <name type="common">Parasitic roundworm</name>
    <dbReference type="NCBI Taxonomy" id="6337"/>
    <lineage>
        <taxon>Eukaryota</taxon>
        <taxon>Metazoa</taxon>
        <taxon>Ecdysozoa</taxon>
        <taxon>Nematoda</taxon>
        <taxon>Enoplea</taxon>
        <taxon>Dorylaimia</taxon>
        <taxon>Trichinellida</taxon>
        <taxon>Trichinellidae</taxon>
        <taxon>Trichinella</taxon>
    </lineage>
</organism>
<evidence type="ECO:0000313" key="2">
    <source>
        <dbReference type="Proteomes" id="UP000054995"/>
    </source>
</evidence>
<comment type="caution">
    <text evidence="1">The sequence shown here is derived from an EMBL/GenBank/DDBJ whole genome shotgun (WGS) entry which is preliminary data.</text>
</comment>
<reference evidence="1 2" key="1">
    <citation type="submission" date="2015-01" db="EMBL/GenBank/DDBJ databases">
        <title>Evolution of Trichinella species and genotypes.</title>
        <authorList>
            <person name="Korhonen P.K."/>
            <person name="Edoardo P."/>
            <person name="Giuseppe L.R."/>
            <person name="Gasser R.B."/>
        </authorList>
    </citation>
    <scope>NUCLEOTIDE SEQUENCE [LARGE SCALE GENOMIC DNA]</scope>
    <source>
        <strain evidence="1">ISS470</strain>
    </source>
</reference>
<gene>
    <name evidence="1" type="ORF">T4D_14316</name>
</gene>